<dbReference type="EMBL" id="LK052892">
    <property type="protein sequence ID" value="CDR41696.1"/>
    <property type="molecule type" value="Genomic_DNA"/>
</dbReference>
<proteinExistence type="predicted"/>
<evidence type="ECO:0000313" key="1">
    <source>
        <dbReference type="EMBL" id="CDR41696.1"/>
    </source>
</evidence>
<reference evidence="1" key="1">
    <citation type="journal article" date="2014" name="Genome Announc.">
        <title>Genome sequence of the yeast Cyberlindnera fabianii (Hansenula fabianii).</title>
        <authorList>
            <person name="Freel K.C."/>
            <person name="Sarilar V."/>
            <person name="Neuveglise C."/>
            <person name="Devillers H."/>
            <person name="Friedrich A."/>
            <person name="Schacherer J."/>
        </authorList>
    </citation>
    <scope>NUCLEOTIDE SEQUENCE</scope>
    <source>
        <strain evidence="1">YJS4271</strain>
    </source>
</reference>
<sequence>MSQILRRSSIPVLRTLRSAVRLQSTVNSLVSKIQNDVLPQPSPLTAKLNNHKGPLALPELVILRSENNKATDSRSNMMSFLSGLNPEILATIMTEIRSNLHLPSTQALIVSELLRMARTGDSQGFRNVLSSLDGDNIGPFAAKLVSKLSLTPEGGVGSTMHHILALICSHWNNPLLGATVVLGSWNCSLETAQVVVRSLLTKNPKYEELILDLLTKIGARYAYKFNESEVNQIMEKVAQVPHKSQIIKRVTMLLIEHASFKERSRHVKKIYNIILNDAHTKNIAGVYLNWRTVMDEYPTILDHDLRVVSTVILSLLRSKQYHIIAQEIVEQIPESAYAHPFLVQPLLEYAFKRNDVGLANEIVRRLRQPVSKEVLSTLLKLNMRLGDYAGMESVMQQITKAGGMSQKDYETIVHGLLKRDDFLDAVTFTQNIPVHLSQGACLKLINHLINTKAQWEEPEFAVVESLLDKIQASAPVGSRQGKGFWNMVGSIYIKYLVKNFGRQGIRDARDIYERSVKDYTLKAYGASLPKDPLLETANISTNPFIVPVNRRDTIRLLIDDRSSGIIVRTIMDAAKRLKMTAVVNWALLSLVELGATPTEVKIDVTRKFNVHARKIGLREWDDEEKFQDLWDQGTIEFVKDGVLKDLSD</sequence>
<name>A0A061AVN0_CYBFA</name>
<dbReference type="OrthoDB" id="4064185at2759"/>
<dbReference type="PhylomeDB" id="A0A061AVN0"/>
<organism evidence="1">
    <name type="scientific">Cyberlindnera fabianii</name>
    <name type="common">Yeast</name>
    <name type="synonym">Hansenula fabianii</name>
    <dbReference type="NCBI Taxonomy" id="36022"/>
    <lineage>
        <taxon>Eukaryota</taxon>
        <taxon>Fungi</taxon>
        <taxon>Dikarya</taxon>
        <taxon>Ascomycota</taxon>
        <taxon>Saccharomycotina</taxon>
        <taxon>Saccharomycetes</taxon>
        <taxon>Phaffomycetales</taxon>
        <taxon>Phaffomycetaceae</taxon>
        <taxon>Cyberlindnera</taxon>
    </lineage>
</organism>
<dbReference type="AlphaFoldDB" id="A0A061AVN0"/>
<gene>
    <name evidence="1" type="ORF">CYFA0S_07e05138g</name>
</gene>
<accession>A0A061AVN0</accession>
<protein>
    <submittedName>
        <fullName evidence="1">CYFA0S07e05138g1_1</fullName>
    </submittedName>
</protein>
<dbReference type="VEuPathDB" id="FungiDB:BON22_3825"/>